<sequence>MSQTSTAFPTCSRGSAEGSSRAGARDAYSSATARVAATALVALIVKAVIGSRRDDADDIRRRSEECGCRS</sequence>
<organism evidence="2 3">
    <name type="scientific">Streptomyces griseochromogenes</name>
    <dbReference type="NCBI Taxonomy" id="68214"/>
    <lineage>
        <taxon>Bacteria</taxon>
        <taxon>Bacillati</taxon>
        <taxon>Actinomycetota</taxon>
        <taxon>Actinomycetes</taxon>
        <taxon>Kitasatosporales</taxon>
        <taxon>Streptomycetaceae</taxon>
        <taxon>Streptomyces</taxon>
    </lineage>
</organism>
<protein>
    <recommendedName>
        <fullName evidence="4">DUF4235 domain-containing protein</fullName>
    </recommendedName>
</protein>
<dbReference type="Proteomes" id="UP001519309">
    <property type="component" value="Unassembled WGS sequence"/>
</dbReference>
<keyword evidence="3" id="KW-1185">Reference proteome</keyword>
<accession>A0ABS4LQX4</accession>
<gene>
    <name evidence="2" type="ORF">J2Z21_002750</name>
</gene>
<dbReference type="EMBL" id="JAGGLP010000005">
    <property type="protein sequence ID" value="MBP2049814.1"/>
    <property type="molecule type" value="Genomic_DNA"/>
</dbReference>
<reference evidence="2 3" key="1">
    <citation type="submission" date="2021-03" db="EMBL/GenBank/DDBJ databases">
        <title>Genomic Encyclopedia of Type Strains, Phase IV (KMG-IV): sequencing the most valuable type-strain genomes for metagenomic binning, comparative biology and taxonomic classification.</title>
        <authorList>
            <person name="Goeker M."/>
        </authorList>
    </citation>
    <scope>NUCLEOTIDE SEQUENCE [LARGE SCALE GENOMIC DNA]</scope>
    <source>
        <strain evidence="2 3">DSM 40499</strain>
    </source>
</reference>
<evidence type="ECO:0008006" key="4">
    <source>
        <dbReference type="Google" id="ProtNLM"/>
    </source>
</evidence>
<evidence type="ECO:0000256" key="1">
    <source>
        <dbReference type="SAM" id="MobiDB-lite"/>
    </source>
</evidence>
<name>A0ABS4LQX4_9ACTN</name>
<comment type="caution">
    <text evidence="2">The sequence shown here is derived from an EMBL/GenBank/DDBJ whole genome shotgun (WGS) entry which is preliminary data.</text>
</comment>
<feature type="compositionally biased region" description="Low complexity" evidence="1">
    <location>
        <begin position="12"/>
        <end position="22"/>
    </location>
</feature>
<evidence type="ECO:0000313" key="2">
    <source>
        <dbReference type="EMBL" id="MBP2049814.1"/>
    </source>
</evidence>
<feature type="region of interest" description="Disordered" evidence="1">
    <location>
        <begin position="1"/>
        <end position="24"/>
    </location>
</feature>
<evidence type="ECO:0000313" key="3">
    <source>
        <dbReference type="Proteomes" id="UP001519309"/>
    </source>
</evidence>
<proteinExistence type="predicted"/>